<proteinExistence type="predicted"/>
<accession>A0A0A9AYQ1</accession>
<organism evidence="1">
    <name type="scientific">Arundo donax</name>
    <name type="common">Giant reed</name>
    <name type="synonym">Donax arundinaceus</name>
    <dbReference type="NCBI Taxonomy" id="35708"/>
    <lineage>
        <taxon>Eukaryota</taxon>
        <taxon>Viridiplantae</taxon>
        <taxon>Streptophyta</taxon>
        <taxon>Embryophyta</taxon>
        <taxon>Tracheophyta</taxon>
        <taxon>Spermatophyta</taxon>
        <taxon>Magnoliopsida</taxon>
        <taxon>Liliopsida</taxon>
        <taxon>Poales</taxon>
        <taxon>Poaceae</taxon>
        <taxon>PACMAD clade</taxon>
        <taxon>Arundinoideae</taxon>
        <taxon>Arundineae</taxon>
        <taxon>Arundo</taxon>
    </lineage>
</organism>
<reference evidence="1" key="1">
    <citation type="submission" date="2014-09" db="EMBL/GenBank/DDBJ databases">
        <authorList>
            <person name="Magalhaes I.L.F."/>
            <person name="Oliveira U."/>
            <person name="Santos F.R."/>
            <person name="Vidigal T.H.D.A."/>
            <person name="Brescovit A.D."/>
            <person name="Santos A.J."/>
        </authorList>
    </citation>
    <scope>NUCLEOTIDE SEQUENCE</scope>
    <source>
        <tissue evidence="1">Shoot tissue taken approximately 20 cm above the soil surface</tissue>
    </source>
</reference>
<evidence type="ECO:0000313" key="1">
    <source>
        <dbReference type="EMBL" id="JAD56246.1"/>
    </source>
</evidence>
<name>A0A0A9AYQ1_ARUDO</name>
<protein>
    <submittedName>
        <fullName evidence="1">Uncharacterized protein</fullName>
    </submittedName>
</protein>
<dbReference type="AlphaFoldDB" id="A0A0A9AYQ1"/>
<sequence>MWAASARVGLGRGDCLIRSCDVDNPDVGGSRSDPC</sequence>
<dbReference type="EMBL" id="GBRH01241649">
    <property type="protein sequence ID" value="JAD56246.1"/>
    <property type="molecule type" value="Transcribed_RNA"/>
</dbReference>
<reference evidence="1" key="2">
    <citation type="journal article" date="2015" name="Data Brief">
        <title>Shoot transcriptome of the giant reed, Arundo donax.</title>
        <authorList>
            <person name="Barrero R.A."/>
            <person name="Guerrero F.D."/>
            <person name="Moolhuijzen P."/>
            <person name="Goolsby J.A."/>
            <person name="Tidwell J."/>
            <person name="Bellgard S.E."/>
            <person name="Bellgard M.I."/>
        </authorList>
    </citation>
    <scope>NUCLEOTIDE SEQUENCE</scope>
    <source>
        <tissue evidence="1">Shoot tissue taken approximately 20 cm above the soil surface</tissue>
    </source>
</reference>